<dbReference type="PROSITE" id="PS50830">
    <property type="entry name" value="TNASE_3"/>
    <property type="match status" value="1"/>
</dbReference>
<comment type="caution">
    <text evidence="2">The sequence shown here is derived from an EMBL/GenBank/DDBJ whole genome shotgun (WGS) entry which is preliminary data.</text>
</comment>
<proteinExistence type="predicted"/>
<keyword evidence="2" id="KW-0378">Hydrolase</keyword>
<evidence type="ECO:0000259" key="1">
    <source>
        <dbReference type="PROSITE" id="PS50830"/>
    </source>
</evidence>
<accession>A0ABS4EGP3</accession>
<dbReference type="Gene3D" id="2.40.50.90">
    <property type="match status" value="1"/>
</dbReference>
<keyword evidence="2" id="KW-0255">Endonuclease</keyword>
<sequence>MTMMRMVRILRDLLLTALILLFLGLVVVRLDGVRQEAMSGRARIIDGDTLVLDGKRIRLVGIDAPELRQVCRRDGRDWSCGADARGYLAALIGDVQIICRADGSDRYDRFLAVCSARNLDLNAAMVGAGFAVAFGNYDAEEETARKARLGLWAGTFDAPRTWRQTHGGMDEGPHIPDGWLDTMFQGVVDRMKTIFAGLWNG</sequence>
<name>A0ABS4EGP3_9HYPH</name>
<gene>
    <name evidence="2" type="ORF">J2Z75_000587</name>
</gene>
<dbReference type="InterPro" id="IPR035437">
    <property type="entry name" value="SNase_OB-fold_sf"/>
</dbReference>
<reference evidence="2 3" key="1">
    <citation type="submission" date="2021-03" db="EMBL/GenBank/DDBJ databases">
        <title>Genomic Encyclopedia of Type Strains, Phase IV (KMG-IV): sequencing the most valuable type-strain genomes for metagenomic binning, comparative biology and taxonomic classification.</title>
        <authorList>
            <person name="Goeker M."/>
        </authorList>
    </citation>
    <scope>NUCLEOTIDE SEQUENCE [LARGE SCALE GENOMIC DNA]</scope>
    <source>
        <strain evidence="2 3">DSM 26427</strain>
    </source>
</reference>
<keyword evidence="2" id="KW-0540">Nuclease</keyword>
<evidence type="ECO:0000313" key="3">
    <source>
        <dbReference type="Proteomes" id="UP000823786"/>
    </source>
</evidence>
<dbReference type="InterPro" id="IPR016071">
    <property type="entry name" value="Staphylococal_nuclease_OB-fold"/>
</dbReference>
<dbReference type="SUPFAM" id="SSF50199">
    <property type="entry name" value="Staphylococcal nuclease"/>
    <property type="match status" value="1"/>
</dbReference>
<protein>
    <submittedName>
        <fullName evidence="2">Endonuclease YncB(Thermonuclease family)</fullName>
    </submittedName>
</protein>
<dbReference type="EMBL" id="JAGGJV010000001">
    <property type="protein sequence ID" value="MBP1857107.1"/>
    <property type="molecule type" value="Genomic_DNA"/>
</dbReference>
<dbReference type="PANTHER" id="PTHR12302">
    <property type="entry name" value="EBNA2 BINDING PROTEIN P100"/>
    <property type="match status" value="1"/>
</dbReference>
<dbReference type="GO" id="GO:0004519">
    <property type="term" value="F:endonuclease activity"/>
    <property type="evidence" value="ECO:0007669"/>
    <property type="project" value="UniProtKB-KW"/>
</dbReference>
<dbReference type="Proteomes" id="UP000823786">
    <property type="component" value="Unassembled WGS sequence"/>
</dbReference>
<feature type="domain" description="TNase-like" evidence="1">
    <location>
        <begin position="35"/>
        <end position="154"/>
    </location>
</feature>
<dbReference type="PANTHER" id="PTHR12302:SF26">
    <property type="entry name" value="BLR1266 PROTEIN"/>
    <property type="match status" value="1"/>
</dbReference>
<dbReference type="RefSeq" id="WP_209847509.1">
    <property type="nucleotide sequence ID" value="NZ_JAGGJV010000001.1"/>
</dbReference>
<dbReference type="SMART" id="SM00318">
    <property type="entry name" value="SNc"/>
    <property type="match status" value="1"/>
</dbReference>
<organism evidence="2 3">
    <name type="scientific">Rhizobium herbae</name>
    <dbReference type="NCBI Taxonomy" id="508661"/>
    <lineage>
        <taxon>Bacteria</taxon>
        <taxon>Pseudomonadati</taxon>
        <taxon>Pseudomonadota</taxon>
        <taxon>Alphaproteobacteria</taxon>
        <taxon>Hyphomicrobiales</taxon>
        <taxon>Rhizobiaceae</taxon>
        <taxon>Rhizobium/Agrobacterium group</taxon>
        <taxon>Rhizobium</taxon>
    </lineage>
</organism>
<dbReference type="Pfam" id="PF00565">
    <property type="entry name" value="SNase"/>
    <property type="match status" value="1"/>
</dbReference>
<evidence type="ECO:0000313" key="2">
    <source>
        <dbReference type="EMBL" id="MBP1857107.1"/>
    </source>
</evidence>
<keyword evidence="3" id="KW-1185">Reference proteome</keyword>